<dbReference type="AlphaFoldDB" id="A0A1R2CMG9"/>
<sequence>MEGTDFQEDNDSDDEFESKMKESYNIHKSSRPNSSSRPETASRFRDDHDRIQLLLPFQIYAKISTSISAMKLSKFQISSRLGEYPTFDKFKNTFNDLGLELSDEEVGILFKDNGSSKTGVIRMTDLYAKIIPEEEEDLMDTDQIRLREEAEKLLKDPLMKTRQKSAKTFRPITGTARSGSASTKSLRPATASVANLLKAKKNYLTESKAKIENADKEIALTVDRCKKEFEYECLHKMGEANEIAQALEMPTTYRAVKKEDGTTKCHVYMNDHFVDEITLDCFLREWRKLKRKQKPAINLPTHAEEGVKNSGKVNKKTRQEELKKLLLETKELTNKLKEQLKILEKRGVVANSIHSSTVVYSNNLF</sequence>
<keyword evidence="4" id="KW-1185">Reference proteome</keyword>
<evidence type="ECO:0000313" key="3">
    <source>
        <dbReference type="EMBL" id="OMJ90213.1"/>
    </source>
</evidence>
<gene>
    <name evidence="3" type="ORF">SteCoe_7510</name>
</gene>
<feature type="region of interest" description="Disordered" evidence="2">
    <location>
        <begin position="1"/>
        <end position="45"/>
    </location>
</feature>
<proteinExistence type="predicted"/>
<evidence type="ECO:0000313" key="4">
    <source>
        <dbReference type="Proteomes" id="UP000187209"/>
    </source>
</evidence>
<feature type="compositionally biased region" description="Acidic residues" evidence="2">
    <location>
        <begin position="1"/>
        <end position="16"/>
    </location>
</feature>
<dbReference type="OrthoDB" id="312360at2759"/>
<dbReference type="EMBL" id="MPUH01000108">
    <property type="protein sequence ID" value="OMJ90213.1"/>
    <property type="molecule type" value="Genomic_DNA"/>
</dbReference>
<dbReference type="Proteomes" id="UP000187209">
    <property type="component" value="Unassembled WGS sequence"/>
</dbReference>
<evidence type="ECO:0000256" key="2">
    <source>
        <dbReference type="SAM" id="MobiDB-lite"/>
    </source>
</evidence>
<keyword evidence="1" id="KW-0175">Coiled coil</keyword>
<accession>A0A1R2CMG9</accession>
<evidence type="ECO:0000256" key="1">
    <source>
        <dbReference type="SAM" id="Coils"/>
    </source>
</evidence>
<reference evidence="3 4" key="1">
    <citation type="submission" date="2016-11" db="EMBL/GenBank/DDBJ databases">
        <title>The macronuclear genome of Stentor coeruleus: a giant cell with tiny introns.</title>
        <authorList>
            <person name="Slabodnick M."/>
            <person name="Ruby J.G."/>
            <person name="Reiff S.B."/>
            <person name="Swart E.C."/>
            <person name="Gosai S."/>
            <person name="Prabakaran S."/>
            <person name="Witkowska E."/>
            <person name="Larue G.E."/>
            <person name="Fisher S."/>
            <person name="Freeman R.M."/>
            <person name="Gunawardena J."/>
            <person name="Chu W."/>
            <person name="Stover N.A."/>
            <person name="Gregory B.D."/>
            <person name="Nowacki M."/>
            <person name="Derisi J."/>
            <person name="Roy S.W."/>
            <person name="Marshall W.F."/>
            <person name="Sood P."/>
        </authorList>
    </citation>
    <scope>NUCLEOTIDE SEQUENCE [LARGE SCALE GENOMIC DNA]</scope>
    <source>
        <strain evidence="3">WM001</strain>
    </source>
</reference>
<name>A0A1R2CMG9_9CILI</name>
<organism evidence="3 4">
    <name type="scientific">Stentor coeruleus</name>
    <dbReference type="NCBI Taxonomy" id="5963"/>
    <lineage>
        <taxon>Eukaryota</taxon>
        <taxon>Sar</taxon>
        <taxon>Alveolata</taxon>
        <taxon>Ciliophora</taxon>
        <taxon>Postciliodesmatophora</taxon>
        <taxon>Heterotrichea</taxon>
        <taxon>Heterotrichida</taxon>
        <taxon>Stentoridae</taxon>
        <taxon>Stentor</taxon>
    </lineage>
</organism>
<feature type="coiled-coil region" evidence="1">
    <location>
        <begin position="315"/>
        <end position="346"/>
    </location>
</feature>
<comment type="caution">
    <text evidence="3">The sequence shown here is derived from an EMBL/GenBank/DDBJ whole genome shotgun (WGS) entry which is preliminary data.</text>
</comment>
<protein>
    <submittedName>
        <fullName evidence="3">Uncharacterized protein</fullName>
    </submittedName>
</protein>